<evidence type="ECO:0000256" key="2">
    <source>
        <dbReference type="ARBA" id="ARBA00022679"/>
    </source>
</evidence>
<dbReference type="PRINTS" id="PR00105">
    <property type="entry name" value="C5METTRFRASE"/>
</dbReference>
<feature type="active site" evidence="6">
    <location>
        <position position="81"/>
    </location>
</feature>
<dbReference type="SUPFAM" id="SSF53335">
    <property type="entry name" value="S-adenosyl-L-methionine-dependent methyltransferases"/>
    <property type="match status" value="1"/>
</dbReference>
<dbReference type="Pfam" id="PF00145">
    <property type="entry name" value="DNA_methylase"/>
    <property type="match status" value="1"/>
</dbReference>
<dbReference type="PROSITE" id="PS00094">
    <property type="entry name" value="C5_MTASE_1"/>
    <property type="match status" value="1"/>
</dbReference>
<keyword evidence="2 6" id="KW-0808">Transferase</keyword>
<organism evidence="10 11">
    <name type="scientific">Bathymodiolus thermophilus thioautotrophic gill symbiont</name>
    <dbReference type="NCBI Taxonomy" id="2360"/>
    <lineage>
        <taxon>Bacteria</taxon>
        <taxon>Pseudomonadati</taxon>
        <taxon>Pseudomonadota</taxon>
        <taxon>Gammaproteobacteria</taxon>
        <taxon>sulfur-oxidizing symbionts</taxon>
    </lineage>
</organism>
<comment type="similarity">
    <text evidence="6 7">Belongs to the class I-like SAM-binding methyltransferase superfamily. C5-methyltransferase family.</text>
</comment>
<reference evidence="9 12" key="3">
    <citation type="submission" date="2017-11" db="EMBL/GenBank/DDBJ databases">
        <title>Genome sequence of the bacterial symbiont EPR9N from a vent mussel Bathymodiolus thermophilus.</title>
        <authorList>
            <person name="Won Y.-J."/>
        </authorList>
    </citation>
    <scope>NUCLEOTIDE SEQUENCE [LARGE SCALE GENOMIC DNA]</scope>
    <source>
        <strain evidence="9 12">EPR9N</strain>
    </source>
</reference>
<evidence type="ECO:0000313" key="9">
    <source>
        <dbReference type="EMBL" id="AYQ56116.1"/>
    </source>
</evidence>
<dbReference type="Proteomes" id="UP000182798">
    <property type="component" value="Unassembled WGS sequence"/>
</dbReference>
<evidence type="ECO:0000313" key="11">
    <source>
        <dbReference type="Proteomes" id="UP000182798"/>
    </source>
</evidence>
<dbReference type="NCBIfam" id="TIGR00675">
    <property type="entry name" value="dcm"/>
    <property type="match status" value="1"/>
</dbReference>
<dbReference type="InterPro" id="IPR018117">
    <property type="entry name" value="C5_DNA_meth_AS"/>
</dbReference>
<dbReference type="PANTHER" id="PTHR10629:SF52">
    <property type="entry name" value="DNA (CYTOSINE-5)-METHYLTRANSFERASE 1"/>
    <property type="match status" value="1"/>
</dbReference>
<keyword evidence="1 6" id="KW-0489">Methyltransferase</keyword>
<dbReference type="KEGG" id="bthg:MS2017_0370"/>
<dbReference type="GO" id="GO:0009307">
    <property type="term" value="P:DNA restriction-modification system"/>
    <property type="evidence" value="ECO:0007669"/>
    <property type="project" value="UniProtKB-KW"/>
</dbReference>
<dbReference type="RefSeq" id="WP_071564049.1">
    <property type="nucleotide sequence ID" value="NZ_CP024634.1"/>
</dbReference>
<evidence type="ECO:0000256" key="8">
    <source>
        <dbReference type="RuleBase" id="RU000417"/>
    </source>
</evidence>
<dbReference type="OrthoDB" id="5288620at2"/>
<evidence type="ECO:0000256" key="3">
    <source>
        <dbReference type="ARBA" id="ARBA00022691"/>
    </source>
</evidence>
<evidence type="ECO:0000256" key="7">
    <source>
        <dbReference type="RuleBase" id="RU000416"/>
    </source>
</evidence>
<dbReference type="InterPro" id="IPR029063">
    <property type="entry name" value="SAM-dependent_MTases_sf"/>
</dbReference>
<dbReference type="InterPro" id="IPR050390">
    <property type="entry name" value="C5-Methyltransferase"/>
</dbReference>
<evidence type="ECO:0000256" key="6">
    <source>
        <dbReference type="PROSITE-ProRule" id="PRU01016"/>
    </source>
</evidence>
<dbReference type="GO" id="GO:0003677">
    <property type="term" value="F:DNA binding"/>
    <property type="evidence" value="ECO:0007669"/>
    <property type="project" value="TreeGrafter"/>
</dbReference>
<dbReference type="Gene3D" id="3.40.50.150">
    <property type="entry name" value="Vaccinia Virus protein VP39"/>
    <property type="match status" value="1"/>
</dbReference>
<dbReference type="PROSITE" id="PS51679">
    <property type="entry name" value="SAM_MT_C5"/>
    <property type="match status" value="1"/>
</dbReference>
<evidence type="ECO:0000256" key="4">
    <source>
        <dbReference type="ARBA" id="ARBA00022747"/>
    </source>
</evidence>
<dbReference type="Proteomes" id="UP000278334">
    <property type="component" value="Chromosome"/>
</dbReference>
<dbReference type="GO" id="GO:0032259">
    <property type="term" value="P:methylation"/>
    <property type="evidence" value="ECO:0007669"/>
    <property type="project" value="UniProtKB-KW"/>
</dbReference>
<comment type="catalytic activity">
    <reaction evidence="5 8">
        <text>a 2'-deoxycytidine in DNA + S-adenosyl-L-methionine = a 5-methyl-2'-deoxycytidine in DNA + S-adenosyl-L-homocysteine + H(+)</text>
        <dbReference type="Rhea" id="RHEA:13681"/>
        <dbReference type="Rhea" id="RHEA-COMP:11369"/>
        <dbReference type="Rhea" id="RHEA-COMP:11370"/>
        <dbReference type="ChEBI" id="CHEBI:15378"/>
        <dbReference type="ChEBI" id="CHEBI:57856"/>
        <dbReference type="ChEBI" id="CHEBI:59789"/>
        <dbReference type="ChEBI" id="CHEBI:85452"/>
        <dbReference type="ChEBI" id="CHEBI:85454"/>
        <dbReference type="EC" id="2.1.1.37"/>
    </reaction>
</comment>
<dbReference type="PANTHER" id="PTHR10629">
    <property type="entry name" value="CYTOSINE-SPECIFIC METHYLTRANSFERASE"/>
    <property type="match status" value="1"/>
</dbReference>
<evidence type="ECO:0000256" key="5">
    <source>
        <dbReference type="ARBA" id="ARBA00047422"/>
    </source>
</evidence>
<proteinExistence type="inferred from homology"/>
<dbReference type="REBASE" id="276476">
    <property type="entry name" value="M.Bth9NORF370P"/>
</dbReference>
<dbReference type="EC" id="2.1.1.37" evidence="8"/>
<reference evidence="11" key="1">
    <citation type="submission" date="2016-09" db="EMBL/GenBank/DDBJ databases">
        <title>Genome Sequence of Bathymodiolus thermophilus sulfur-oxidizing gill endosymbiont.</title>
        <authorList>
            <person name="Ponnudurai R."/>
            <person name="Kleiner M."/>
            <person name="Sayavedra L."/>
            <person name="Thuermer A."/>
            <person name="Felbeck H."/>
            <person name="Schlueter R."/>
            <person name="Schweder T."/>
            <person name="Markert S."/>
        </authorList>
    </citation>
    <scope>NUCLEOTIDE SEQUENCE [LARGE SCALE GENOMIC DNA]</scope>
    <source>
        <strain evidence="11">BAT/CrabSpa'14</strain>
    </source>
</reference>
<dbReference type="EMBL" id="CP024634">
    <property type="protein sequence ID" value="AYQ56116.1"/>
    <property type="molecule type" value="Genomic_DNA"/>
</dbReference>
<dbReference type="EMBL" id="MIQH01000476">
    <property type="protein sequence ID" value="OIR24895.1"/>
    <property type="molecule type" value="Genomic_DNA"/>
</dbReference>
<dbReference type="GO" id="GO:0044027">
    <property type="term" value="P:negative regulation of gene expression via chromosomal CpG island methylation"/>
    <property type="evidence" value="ECO:0007669"/>
    <property type="project" value="TreeGrafter"/>
</dbReference>
<dbReference type="Gene3D" id="3.90.120.10">
    <property type="entry name" value="DNA Methylase, subunit A, domain 2"/>
    <property type="match status" value="1"/>
</dbReference>
<sequence length="361" mass="40395">MNDLYAVELFSGAGGLSLGLNKAGFKVVLANEIEKDFAQTYVNNHPNTKMLNGDIRKIDFKKELQKLNIKNISLVSGGPPCQGFSTLGSKNEKDSRNNLFYEFLRVVTQLNPNYVIFENVAGFKTMYQGKVYKELLSKLDNLGFNSATTILDVSDFGLPQKRLRTIVLAWKKELNKVFLPTATHLFGKISLIEAISDLPPIKTNGSSKKYHQVVNRYQEKLRGNCQILTEHNASNYGAKMQEILSLVPQGGSVNDLPKRLRPKSYFSNTYARLLPYTVAPTITRNFGTPSSSRCIHPFQNRALSTREGARLQGFPDNYVFYGSKTSKNLQIGNAVPPVLGEVIGQQIINSMQNFVKQKMVN</sequence>
<dbReference type="InterPro" id="IPR001525">
    <property type="entry name" value="C5_MeTfrase"/>
</dbReference>
<keyword evidence="3 6" id="KW-0949">S-adenosyl-L-methionine</keyword>
<protein>
    <recommendedName>
        <fullName evidence="8">Cytosine-specific methyltransferase</fullName>
        <ecNumber evidence="8">2.1.1.37</ecNumber>
    </recommendedName>
</protein>
<name>A0A1J5UKW1_9GAMM</name>
<reference evidence="10" key="2">
    <citation type="journal article" date="2017" name="Stand. Genomic Sci.">
        <title>Genome sequence of the sulfur-oxidizing Bathymodiolus thermophilus gill endosymbiont.</title>
        <authorList>
            <person name="Ponnudurai R."/>
            <person name="Sayavedra L."/>
            <person name="Kleiner M."/>
            <person name="Heiden S.E."/>
            <person name="Thurmer A."/>
            <person name="Felbeck H."/>
            <person name="Schluter R."/>
            <person name="Sievert S.M."/>
            <person name="Daniel R."/>
            <person name="Schweder T."/>
            <person name="Markert S."/>
        </authorList>
    </citation>
    <scope>NUCLEOTIDE SEQUENCE</scope>
    <source>
        <strain evidence="10">BAT/CrabSpa'14</strain>
    </source>
</reference>
<gene>
    <name evidence="10" type="ORF">BGC33_04865</name>
    <name evidence="9" type="ORF">MS2017_0370</name>
</gene>
<dbReference type="AlphaFoldDB" id="A0A1J5UKW1"/>
<keyword evidence="4" id="KW-0680">Restriction system</keyword>
<dbReference type="GO" id="GO:0003886">
    <property type="term" value="F:DNA (cytosine-5-)-methyltransferase activity"/>
    <property type="evidence" value="ECO:0007669"/>
    <property type="project" value="UniProtKB-EC"/>
</dbReference>
<accession>A0A1J5UKW1</accession>
<dbReference type="REBASE" id="229790">
    <property type="entry name" value="M.BthBATORF4865P"/>
</dbReference>
<evidence type="ECO:0000256" key="1">
    <source>
        <dbReference type="ARBA" id="ARBA00022603"/>
    </source>
</evidence>
<evidence type="ECO:0000313" key="12">
    <source>
        <dbReference type="Proteomes" id="UP000278334"/>
    </source>
</evidence>
<evidence type="ECO:0000313" key="10">
    <source>
        <dbReference type="EMBL" id="OIR24895.1"/>
    </source>
</evidence>